<dbReference type="InterPro" id="IPR036179">
    <property type="entry name" value="Ig-like_dom_sf"/>
</dbReference>
<keyword evidence="7" id="KW-1185">Reference proteome</keyword>
<dbReference type="GO" id="GO:0019814">
    <property type="term" value="C:immunoglobulin complex"/>
    <property type="evidence" value="ECO:0007669"/>
    <property type="project" value="UniProtKB-KW"/>
</dbReference>
<proteinExistence type="predicted"/>
<evidence type="ECO:0000256" key="3">
    <source>
        <dbReference type="ARBA" id="ARBA00043265"/>
    </source>
</evidence>
<feature type="domain" description="Ig-like" evidence="5">
    <location>
        <begin position="187"/>
        <end position="270"/>
    </location>
</feature>
<dbReference type="InterPro" id="IPR007110">
    <property type="entry name" value="Ig-like_dom"/>
</dbReference>
<sequence length="270" mass="29811">MMLVSVSTGVYSIDLIQPDSLVVQPGQSLTITCQVSGYSVTDNSYATGWIRHCEGNPMDWIFHQWGGGGFYKNDALKNKFSYSRDTSAGTVTLTGQNLQPEDTAVYYCARHPTVKQTTDRAAQIPTQQDSTDTHTPTIYWGRSSGSSRDDDRSFECLLASLHLNFMSLSVAQGQSLTSSEPVVSRPGQSVTLSCKVEGLTLTYLHWIRQKPGKGLEWVGRIDDRTGTIFAQSLQGQFSITKDTSTNVVYLQAKSLKQEDSAVYYCAKESQ</sequence>
<feature type="compositionally biased region" description="Polar residues" evidence="4">
    <location>
        <begin position="117"/>
        <end position="136"/>
    </location>
</feature>
<keyword evidence="1" id="KW-0391">Immunity</keyword>
<keyword evidence="2" id="KW-1064">Adaptive immunity</keyword>
<keyword evidence="3" id="KW-1280">Immunoglobulin</keyword>
<dbReference type="SUPFAM" id="SSF48726">
    <property type="entry name" value="Immunoglobulin"/>
    <property type="match status" value="2"/>
</dbReference>
<reference evidence="6" key="2">
    <citation type="submission" date="2025-08" db="UniProtKB">
        <authorList>
            <consortium name="Ensembl"/>
        </authorList>
    </citation>
    <scope>IDENTIFICATION</scope>
</reference>
<dbReference type="InterPro" id="IPR013783">
    <property type="entry name" value="Ig-like_fold"/>
</dbReference>
<name>A0AAQ6IBL5_ANATE</name>
<reference evidence="6" key="3">
    <citation type="submission" date="2025-09" db="UniProtKB">
        <authorList>
            <consortium name="Ensembl"/>
        </authorList>
    </citation>
    <scope>IDENTIFICATION</scope>
</reference>
<dbReference type="PROSITE" id="PS50835">
    <property type="entry name" value="IG_LIKE"/>
    <property type="match status" value="2"/>
</dbReference>
<evidence type="ECO:0000256" key="4">
    <source>
        <dbReference type="SAM" id="MobiDB-lite"/>
    </source>
</evidence>
<dbReference type="Ensembl" id="ENSATET00000079248.1">
    <property type="protein sequence ID" value="ENSATEP00000072329.1"/>
    <property type="gene ID" value="ENSATEG00000033743.1"/>
</dbReference>
<dbReference type="SMART" id="SM00409">
    <property type="entry name" value="IG"/>
    <property type="match status" value="2"/>
</dbReference>
<dbReference type="AlphaFoldDB" id="A0AAQ6IBL5"/>
<evidence type="ECO:0000256" key="1">
    <source>
        <dbReference type="ARBA" id="ARBA00022859"/>
    </source>
</evidence>
<evidence type="ECO:0000256" key="2">
    <source>
        <dbReference type="ARBA" id="ARBA00023130"/>
    </source>
</evidence>
<organism evidence="6 7">
    <name type="scientific">Anabas testudineus</name>
    <name type="common">Climbing perch</name>
    <name type="synonym">Anthias testudineus</name>
    <dbReference type="NCBI Taxonomy" id="64144"/>
    <lineage>
        <taxon>Eukaryota</taxon>
        <taxon>Metazoa</taxon>
        <taxon>Chordata</taxon>
        <taxon>Craniata</taxon>
        <taxon>Vertebrata</taxon>
        <taxon>Euteleostomi</taxon>
        <taxon>Actinopterygii</taxon>
        <taxon>Neopterygii</taxon>
        <taxon>Teleostei</taxon>
        <taxon>Neoteleostei</taxon>
        <taxon>Acanthomorphata</taxon>
        <taxon>Anabantaria</taxon>
        <taxon>Anabantiformes</taxon>
        <taxon>Anabantoidei</taxon>
        <taxon>Anabantidae</taxon>
        <taxon>Anabas</taxon>
    </lineage>
</organism>
<dbReference type="PANTHER" id="PTHR23266">
    <property type="entry name" value="IMMUNOGLOBULIN HEAVY CHAIN"/>
    <property type="match status" value="1"/>
</dbReference>
<dbReference type="GeneTree" id="ENSGT01150000286938"/>
<feature type="region of interest" description="Disordered" evidence="4">
    <location>
        <begin position="117"/>
        <end position="149"/>
    </location>
</feature>
<protein>
    <recommendedName>
        <fullName evidence="5">Ig-like domain-containing protein</fullName>
    </recommendedName>
</protein>
<dbReference type="InterPro" id="IPR003599">
    <property type="entry name" value="Ig_sub"/>
</dbReference>
<dbReference type="SMART" id="SM00406">
    <property type="entry name" value="IGv"/>
    <property type="match status" value="2"/>
</dbReference>
<dbReference type="Pfam" id="PF07686">
    <property type="entry name" value="V-set"/>
    <property type="match status" value="2"/>
</dbReference>
<evidence type="ECO:0000313" key="7">
    <source>
        <dbReference type="Proteomes" id="UP000265040"/>
    </source>
</evidence>
<dbReference type="InterPro" id="IPR013106">
    <property type="entry name" value="Ig_V-set"/>
</dbReference>
<dbReference type="Proteomes" id="UP000265040">
    <property type="component" value="Chromosome 8"/>
</dbReference>
<accession>A0AAQ6IBL5</accession>
<dbReference type="GO" id="GO:0002250">
    <property type="term" value="P:adaptive immune response"/>
    <property type="evidence" value="ECO:0007669"/>
    <property type="project" value="UniProtKB-KW"/>
</dbReference>
<dbReference type="GO" id="GO:0005576">
    <property type="term" value="C:extracellular region"/>
    <property type="evidence" value="ECO:0007669"/>
    <property type="project" value="UniProtKB-ARBA"/>
</dbReference>
<dbReference type="FunFam" id="2.60.40.10:FF:001594">
    <property type="entry name" value="Immunoglobulin heavy variable 9-4"/>
    <property type="match status" value="1"/>
</dbReference>
<reference evidence="6 7" key="1">
    <citation type="submission" date="2021-04" db="EMBL/GenBank/DDBJ databases">
        <authorList>
            <consortium name="Wellcome Sanger Institute Data Sharing"/>
        </authorList>
    </citation>
    <scope>NUCLEOTIDE SEQUENCE [LARGE SCALE GENOMIC DNA]</scope>
</reference>
<dbReference type="InterPro" id="IPR050199">
    <property type="entry name" value="IgHV"/>
</dbReference>
<evidence type="ECO:0000313" key="6">
    <source>
        <dbReference type="Ensembl" id="ENSATEP00000072329.1"/>
    </source>
</evidence>
<feature type="domain" description="Ig-like" evidence="5">
    <location>
        <begin position="11"/>
        <end position="108"/>
    </location>
</feature>
<dbReference type="Gene3D" id="2.60.40.10">
    <property type="entry name" value="Immunoglobulins"/>
    <property type="match status" value="2"/>
</dbReference>
<evidence type="ECO:0000259" key="5">
    <source>
        <dbReference type="PROSITE" id="PS50835"/>
    </source>
</evidence>